<keyword evidence="4" id="KW-0723">Serine/threonine-protein kinase</keyword>
<dbReference type="Proteomes" id="UP000215914">
    <property type="component" value="Unassembled WGS sequence"/>
</dbReference>
<evidence type="ECO:0000256" key="1">
    <source>
        <dbReference type="ARBA" id="ARBA00022729"/>
    </source>
</evidence>
<keyword evidence="4" id="KW-0418">Kinase</keyword>
<evidence type="ECO:0000256" key="2">
    <source>
        <dbReference type="ARBA" id="ARBA00023180"/>
    </source>
</evidence>
<keyword evidence="1" id="KW-0732">Signal</keyword>
<keyword evidence="5" id="KW-1185">Reference proteome</keyword>
<dbReference type="Gene3D" id="2.90.10.10">
    <property type="entry name" value="Bulb-type lectin domain"/>
    <property type="match status" value="1"/>
</dbReference>
<protein>
    <submittedName>
        <fullName evidence="4">Non-specific serine/threonine protein kinase</fullName>
        <ecNumber evidence="4">2.7.11.1</ecNumber>
    </submittedName>
</protein>
<sequence length="149" mass="16787">MNIGVMLVSSSFEHLIMIWFYCTCALLFILKTCSAVDVLLPDPILKDGETIVSASENFELGFFTRYLNFRFLGIMYKKTSEKGKVVLVANREVPLDDPMDMLKFTDKGTLQLVNVNNTIIWSSQPSKILTNINPVAKLFDTGNLVIIDN</sequence>
<evidence type="ECO:0000259" key="3">
    <source>
        <dbReference type="PROSITE" id="PS50927"/>
    </source>
</evidence>
<dbReference type="EC" id="2.7.11.1" evidence="4"/>
<dbReference type="GO" id="GO:0004674">
    <property type="term" value="F:protein serine/threonine kinase activity"/>
    <property type="evidence" value="ECO:0007669"/>
    <property type="project" value="UniProtKB-KW"/>
</dbReference>
<gene>
    <name evidence="4" type="ORF">HanXRQr2_Chr14g0662641</name>
</gene>
<dbReference type="SUPFAM" id="SSF51110">
    <property type="entry name" value="alpha-D-mannose-specific plant lectins"/>
    <property type="match status" value="1"/>
</dbReference>
<feature type="domain" description="Bulb-type lectin" evidence="3">
    <location>
        <begin position="36"/>
        <end position="149"/>
    </location>
</feature>
<organism evidence="4 5">
    <name type="scientific">Helianthus annuus</name>
    <name type="common">Common sunflower</name>
    <dbReference type="NCBI Taxonomy" id="4232"/>
    <lineage>
        <taxon>Eukaryota</taxon>
        <taxon>Viridiplantae</taxon>
        <taxon>Streptophyta</taxon>
        <taxon>Embryophyta</taxon>
        <taxon>Tracheophyta</taxon>
        <taxon>Spermatophyta</taxon>
        <taxon>Magnoliopsida</taxon>
        <taxon>eudicotyledons</taxon>
        <taxon>Gunneridae</taxon>
        <taxon>Pentapetalae</taxon>
        <taxon>asterids</taxon>
        <taxon>campanulids</taxon>
        <taxon>Asterales</taxon>
        <taxon>Asteraceae</taxon>
        <taxon>Asteroideae</taxon>
        <taxon>Heliantheae alliance</taxon>
        <taxon>Heliantheae</taxon>
        <taxon>Helianthus</taxon>
    </lineage>
</organism>
<dbReference type="EMBL" id="MNCJ02000329">
    <property type="protein sequence ID" value="KAF5770721.1"/>
    <property type="molecule type" value="Genomic_DNA"/>
</dbReference>
<evidence type="ECO:0000313" key="4">
    <source>
        <dbReference type="EMBL" id="KAF5770721.1"/>
    </source>
</evidence>
<dbReference type="PANTHER" id="PTHR32444:SF241">
    <property type="entry name" value="NON-SPECIFIC SERINE_THREONINE PROTEIN KINASE"/>
    <property type="match status" value="1"/>
</dbReference>
<dbReference type="PANTHER" id="PTHR32444">
    <property type="entry name" value="BULB-TYPE LECTIN DOMAIN-CONTAINING PROTEIN"/>
    <property type="match status" value="1"/>
</dbReference>
<dbReference type="Pfam" id="PF01453">
    <property type="entry name" value="B_lectin"/>
    <property type="match status" value="1"/>
</dbReference>
<dbReference type="Gramene" id="mRNA:HanXRQr2_Chr14g0662641">
    <property type="protein sequence ID" value="CDS:HanXRQr2_Chr14g0662641.1"/>
    <property type="gene ID" value="HanXRQr2_Chr14g0662641"/>
</dbReference>
<keyword evidence="2" id="KW-0325">Glycoprotein</keyword>
<proteinExistence type="predicted"/>
<reference evidence="4" key="1">
    <citation type="journal article" date="2017" name="Nature">
        <title>The sunflower genome provides insights into oil metabolism, flowering and Asterid evolution.</title>
        <authorList>
            <person name="Badouin H."/>
            <person name="Gouzy J."/>
            <person name="Grassa C.J."/>
            <person name="Murat F."/>
            <person name="Staton S.E."/>
            <person name="Cottret L."/>
            <person name="Lelandais-Briere C."/>
            <person name="Owens G.L."/>
            <person name="Carrere S."/>
            <person name="Mayjonade B."/>
            <person name="Legrand L."/>
            <person name="Gill N."/>
            <person name="Kane N.C."/>
            <person name="Bowers J.E."/>
            <person name="Hubner S."/>
            <person name="Bellec A."/>
            <person name="Berard A."/>
            <person name="Berges H."/>
            <person name="Blanchet N."/>
            <person name="Boniface M.C."/>
            <person name="Brunel D."/>
            <person name="Catrice O."/>
            <person name="Chaidir N."/>
            <person name="Claudel C."/>
            <person name="Donnadieu C."/>
            <person name="Faraut T."/>
            <person name="Fievet G."/>
            <person name="Helmstetter N."/>
            <person name="King M."/>
            <person name="Knapp S.J."/>
            <person name="Lai Z."/>
            <person name="Le Paslier M.C."/>
            <person name="Lippi Y."/>
            <person name="Lorenzon L."/>
            <person name="Mandel J.R."/>
            <person name="Marage G."/>
            <person name="Marchand G."/>
            <person name="Marquand E."/>
            <person name="Bret-Mestries E."/>
            <person name="Morien E."/>
            <person name="Nambeesan S."/>
            <person name="Nguyen T."/>
            <person name="Pegot-Espagnet P."/>
            <person name="Pouilly N."/>
            <person name="Raftis F."/>
            <person name="Sallet E."/>
            <person name="Schiex T."/>
            <person name="Thomas J."/>
            <person name="Vandecasteele C."/>
            <person name="Vares D."/>
            <person name="Vear F."/>
            <person name="Vautrin S."/>
            <person name="Crespi M."/>
            <person name="Mangin B."/>
            <person name="Burke J.M."/>
            <person name="Salse J."/>
            <person name="Munos S."/>
            <person name="Vincourt P."/>
            <person name="Rieseberg L.H."/>
            <person name="Langlade N.B."/>
        </authorList>
    </citation>
    <scope>NUCLEOTIDE SEQUENCE</scope>
    <source>
        <tissue evidence="4">Leaves</tissue>
    </source>
</reference>
<reference evidence="4" key="2">
    <citation type="submission" date="2020-06" db="EMBL/GenBank/DDBJ databases">
        <title>Helianthus annuus Genome sequencing and assembly Release 2.</title>
        <authorList>
            <person name="Gouzy J."/>
            <person name="Langlade N."/>
            <person name="Munos S."/>
        </authorList>
    </citation>
    <scope>NUCLEOTIDE SEQUENCE</scope>
    <source>
        <tissue evidence="4">Leaves</tissue>
    </source>
</reference>
<keyword evidence="4" id="KW-0808">Transferase</keyword>
<comment type="caution">
    <text evidence="4">The sequence shown here is derived from an EMBL/GenBank/DDBJ whole genome shotgun (WGS) entry which is preliminary data.</text>
</comment>
<dbReference type="AlphaFoldDB" id="A0A9K3EDT0"/>
<name>A0A9K3EDT0_HELAN</name>
<dbReference type="InterPro" id="IPR036426">
    <property type="entry name" value="Bulb-type_lectin_dom_sf"/>
</dbReference>
<dbReference type="InterPro" id="IPR001480">
    <property type="entry name" value="Bulb-type_lectin_dom"/>
</dbReference>
<accession>A0A9K3EDT0</accession>
<dbReference type="PROSITE" id="PS50927">
    <property type="entry name" value="BULB_LECTIN"/>
    <property type="match status" value="1"/>
</dbReference>
<dbReference type="SMART" id="SM00108">
    <property type="entry name" value="B_lectin"/>
    <property type="match status" value="1"/>
</dbReference>
<evidence type="ECO:0000313" key="5">
    <source>
        <dbReference type="Proteomes" id="UP000215914"/>
    </source>
</evidence>